<feature type="transmembrane region" description="Helical" evidence="12">
    <location>
        <begin position="309"/>
        <end position="325"/>
    </location>
</feature>
<dbReference type="GO" id="GO:0016740">
    <property type="term" value="F:transferase activity"/>
    <property type="evidence" value="ECO:0007669"/>
    <property type="project" value="UniProtKB-KW"/>
</dbReference>
<dbReference type="Gene3D" id="3.30.1360.60">
    <property type="entry name" value="Glucose permease domain IIB"/>
    <property type="match status" value="1"/>
</dbReference>
<evidence type="ECO:0000256" key="3">
    <source>
        <dbReference type="ARBA" id="ARBA00022475"/>
    </source>
</evidence>
<dbReference type="InterPro" id="IPR010975">
    <property type="entry name" value="PTS_IIBC_a_glc"/>
</dbReference>
<feature type="transmembrane region" description="Helical" evidence="12">
    <location>
        <begin position="138"/>
        <end position="155"/>
    </location>
</feature>
<feature type="transmembrane region" description="Helical" evidence="12">
    <location>
        <begin position="175"/>
        <end position="196"/>
    </location>
</feature>
<dbReference type="Pfam" id="PF00367">
    <property type="entry name" value="PTS_EIIB"/>
    <property type="match status" value="1"/>
</dbReference>
<keyword evidence="4" id="KW-0762">Sugar transport</keyword>
<dbReference type="EC" id="2.7.1.-" evidence="15"/>
<evidence type="ECO:0000259" key="13">
    <source>
        <dbReference type="PROSITE" id="PS51098"/>
    </source>
</evidence>
<feature type="active site" description="Phosphocysteine intermediate; for EIIB activity" evidence="11">
    <location>
        <position position="475"/>
    </location>
</feature>
<dbReference type="Proteomes" id="UP001597399">
    <property type="component" value="Unassembled WGS sequence"/>
</dbReference>
<evidence type="ECO:0000256" key="5">
    <source>
        <dbReference type="ARBA" id="ARBA00022679"/>
    </source>
</evidence>
<comment type="caution">
    <text evidence="15">The sequence shown here is derived from an EMBL/GenBank/DDBJ whole genome shotgun (WGS) entry which is preliminary data.</text>
</comment>
<comment type="subcellular location">
    <subcellularLocation>
        <location evidence="1">Cell membrane</location>
        <topology evidence="1">Multi-pass membrane protein</topology>
    </subcellularLocation>
</comment>
<evidence type="ECO:0000256" key="11">
    <source>
        <dbReference type="PROSITE-ProRule" id="PRU00421"/>
    </source>
</evidence>
<dbReference type="InterPro" id="IPR036878">
    <property type="entry name" value="Glu_permease_IIB"/>
</dbReference>
<dbReference type="CDD" id="cd00212">
    <property type="entry name" value="PTS_IIB_glc"/>
    <property type="match status" value="1"/>
</dbReference>
<evidence type="ECO:0000259" key="14">
    <source>
        <dbReference type="PROSITE" id="PS51103"/>
    </source>
</evidence>
<evidence type="ECO:0000313" key="16">
    <source>
        <dbReference type="Proteomes" id="UP001597399"/>
    </source>
</evidence>
<protein>
    <submittedName>
        <fullName evidence="15">Alpha-glucoside-specific PTS transporter subunit IIBC</fullName>
        <ecNumber evidence="15">2.7.1.-</ecNumber>
    </submittedName>
</protein>
<evidence type="ECO:0000256" key="4">
    <source>
        <dbReference type="ARBA" id="ARBA00022597"/>
    </source>
</evidence>
<name>A0ABW5S3I3_9BACL</name>
<dbReference type="InterPro" id="IPR018113">
    <property type="entry name" value="PTrfase_EIIB_Cys"/>
</dbReference>
<dbReference type="PROSITE" id="PS51103">
    <property type="entry name" value="PTS_EIIC_TYPE_1"/>
    <property type="match status" value="1"/>
</dbReference>
<dbReference type="NCBIfam" id="TIGR02005">
    <property type="entry name" value="PTS-IIBC-alpha"/>
    <property type="match status" value="1"/>
</dbReference>
<evidence type="ECO:0000256" key="12">
    <source>
        <dbReference type="SAM" id="Phobius"/>
    </source>
</evidence>
<dbReference type="InterPro" id="IPR001996">
    <property type="entry name" value="PTS_IIB_1"/>
</dbReference>
<reference evidence="16" key="1">
    <citation type="journal article" date="2019" name="Int. J. Syst. Evol. Microbiol.">
        <title>The Global Catalogue of Microorganisms (GCM) 10K type strain sequencing project: providing services to taxonomists for standard genome sequencing and annotation.</title>
        <authorList>
            <consortium name="The Broad Institute Genomics Platform"/>
            <consortium name="The Broad Institute Genome Sequencing Center for Infectious Disease"/>
            <person name="Wu L."/>
            <person name="Ma J."/>
        </authorList>
    </citation>
    <scope>NUCLEOTIDE SEQUENCE [LARGE SCALE GENOMIC DNA]</scope>
    <source>
        <strain evidence="16">TISTR 2466</strain>
    </source>
</reference>
<dbReference type="InterPro" id="IPR003352">
    <property type="entry name" value="PTS_EIIC"/>
</dbReference>
<accession>A0ABW5S3I3</accession>
<dbReference type="InterPro" id="IPR050429">
    <property type="entry name" value="PTS_Glucose_EIICBA"/>
</dbReference>
<dbReference type="PROSITE" id="PS51098">
    <property type="entry name" value="PTS_EIIB_TYPE_1"/>
    <property type="match status" value="1"/>
</dbReference>
<keyword evidence="5 15" id="KW-0808">Transferase</keyword>
<keyword evidence="7 12" id="KW-0812">Transmembrane</keyword>
<keyword evidence="6" id="KW-0598">Phosphotransferase system</keyword>
<feature type="transmembrane region" description="Helical" evidence="12">
    <location>
        <begin position="388"/>
        <end position="409"/>
    </location>
</feature>
<feature type="transmembrane region" description="Helical" evidence="12">
    <location>
        <begin position="208"/>
        <end position="224"/>
    </location>
</feature>
<keyword evidence="16" id="KW-1185">Reference proteome</keyword>
<dbReference type="EMBL" id="JBHUMQ010000026">
    <property type="protein sequence ID" value="MFD2694326.1"/>
    <property type="molecule type" value="Genomic_DNA"/>
</dbReference>
<gene>
    <name evidence="15" type="ORF">ACFSUE_11910</name>
</gene>
<dbReference type="PANTHER" id="PTHR30009:SF12">
    <property type="entry name" value="PHOSPHOTRANSFERASE IIC COMPONENT GLVC"/>
    <property type="match status" value="1"/>
</dbReference>
<feature type="transmembrane region" description="Helical" evidence="12">
    <location>
        <begin position="331"/>
        <end position="349"/>
    </location>
</feature>
<organism evidence="15 16">
    <name type="scientific">Sporolactobacillus shoreicorticis</name>
    <dbReference type="NCBI Taxonomy" id="1923877"/>
    <lineage>
        <taxon>Bacteria</taxon>
        <taxon>Bacillati</taxon>
        <taxon>Bacillota</taxon>
        <taxon>Bacilli</taxon>
        <taxon>Bacillales</taxon>
        <taxon>Sporolactobacillaceae</taxon>
        <taxon>Sporolactobacillus</taxon>
    </lineage>
</organism>
<dbReference type="PROSITE" id="PS01035">
    <property type="entry name" value="PTS_EIIB_TYPE_1_CYS"/>
    <property type="match status" value="1"/>
</dbReference>
<keyword evidence="2" id="KW-0813">Transport</keyword>
<dbReference type="NCBIfam" id="TIGR00826">
    <property type="entry name" value="EIIB_glc"/>
    <property type="match status" value="1"/>
</dbReference>
<evidence type="ECO:0000256" key="7">
    <source>
        <dbReference type="ARBA" id="ARBA00022692"/>
    </source>
</evidence>
<feature type="transmembrane region" description="Helical" evidence="12">
    <location>
        <begin position="12"/>
        <end position="32"/>
    </location>
</feature>
<feature type="transmembrane region" description="Helical" evidence="12">
    <location>
        <begin position="99"/>
        <end position="118"/>
    </location>
</feature>
<proteinExistence type="predicted"/>
<evidence type="ECO:0000256" key="2">
    <source>
        <dbReference type="ARBA" id="ARBA00022448"/>
    </source>
</evidence>
<dbReference type="InterPro" id="IPR013013">
    <property type="entry name" value="PTS_EIIC_1"/>
</dbReference>
<dbReference type="Pfam" id="PF02378">
    <property type="entry name" value="PTS_EIIC"/>
    <property type="match status" value="1"/>
</dbReference>
<dbReference type="PANTHER" id="PTHR30009">
    <property type="entry name" value="CYTOCHROME C-TYPE SYNTHESIS PROTEIN AND PTS TRANSMEMBRANE COMPONENT"/>
    <property type="match status" value="1"/>
</dbReference>
<keyword evidence="8" id="KW-0418">Kinase</keyword>
<evidence type="ECO:0000256" key="6">
    <source>
        <dbReference type="ARBA" id="ARBA00022683"/>
    </source>
</evidence>
<sequence length="534" mass="58975">MMQKIQRFGGAMFTPVLLFTFAGIVLAISIMMTNPLIVGGIAEPGTFWTQIWTMIENGGWTVFNQMELLFVVGLPLGLAKQANGRAAMESLITYLTFNYFINSILTFWGKTFGVNFAIDISKQSAGTGLKMIASTKTLDTSILGAIVISAIVVWIHNRYFEKKLPEFLGVFQGSAFVVIIGFVVMIPMAFLTCLVWPNVQRGISSMQYFMIHSGFIGVWIYAFLERVLIPTGLHHFVYIPFTLGDAVAPGGTIKYWLQHLGEFSQSTKPLKELFPQGGFDLFGNDKIFPPVGIAAAFYVTAKKEKRKKVLALLIPAALTAILAGITEPFEFTFLFVAPVLFIIHAILCATMETTMYLFGVVGDMGDGLISLASKNWLPLFRNYWPTYLTQIIIGLIFIVIYFILFRYLILKFNLPTPGREADDEEAKLYSKADYKKKVGDGGEKTSGDANGYTEAAAIYLDALGGFDNIQDVTNCATRLRVTVKDEHLVQPDGAFKAGGAHGVVRHGKAFQVIVGLSVPQVREAFESLIKEGIK</sequence>
<evidence type="ECO:0000313" key="15">
    <source>
        <dbReference type="EMBL" id="MFD2694326.1"/>
    </source>
</evidence>
<evidence type="ECO:0000256" key="8">
    <source>
        <dbReference type="ARBA" id="ARBA00022777"/>
    </source>
</evidence>
<keyword evidence="10 12" id="KW-0472">Membrane</keyword>
<keyword evidence="9 12" id="KW-1133">Transmembrane helix</keyword>
<dbReference type="RefSeq" id="WP_253057871.1">
    <property type="nucleotide sequence ID" value="NZ_JAMXWM010000001.1"/>
</dbReference>
<feature type="domain" description="PTS EIIC type-1" evidence="14">
    <location>
        <begin position="1"/>
        <end position="421"/>
    </location>
</feature>
<evidence type="ECO:0000256" key="10">
    <source>
        <dbReference type="ARBA" id="ARBA00023136"/>
    </source>
</evidence>
<feature type="transmembrane region" description="Helical" evidence="12">
    <location>
        <begin position="356"/>
        <end position="376"/>
    </location>
</feature>
<evidence type="ECO:0000256" key="9">
    <source>
        <dbReference type="ARBA" id="ARBA00022989"/>
    </source>
</evidence>
<feature type="domain" description="PTS EIIB type-1" evidence="13">
    <location>
        <begin position="453"/>
        <end position="534"/>
    </location>
</feature>
<evidence type="ECO:0000256" key="1">
    <source>
        <dbReference type="ARBA" id="ARBA00004651"/>
    </source>
</evidence>
<keyword evidence="3" id="KW-1003">Cell membrane</keyword>
<dbReference type="SUPFAM" id="SSF55604">
    <property type="entry name" value="Glucose permease domain IIB"/>
    <property type="match status" value="1"/>
</dbReference>